<dbReference type="GO" id="GO:0032259">
    <property type="term" value="P:methylation"/>
    <property type="evidence" value="ECO:0007669"/>
    <property type="project" value="UniProtKB-KW"/>
</dbReference>
<sequence>MTQYIESVQNSRVKEWTKLQQKKYREAQQQFLVEGWHLVEEAVKADIVETIISIEPYKSDYDNVLVSESVLAKLAVTKSPQPVMAVCRMVQPMLSSEAKRVVVLDGLQDPGNVGTLIRSAAAFGVDALLVTNDAVDCFNEKVVRASQGAIFHLPVLTLAATEIAALLDERQLPLLLTMMDGNDVGSCEDLSAWALVLGNEGQGIRDFWQGLPHEALTIKMHDATESLNVAVAGSIMLWQLTKSGK</sequence>
<dbReference type="GO" id="GO:0005737">
    <property type="term" value="C:cytoplasm"/>
    <property type="evidence" value="ECO:0007669"/>
    <property type="project" value="UniProtKB-ARBA"/>
</dbReference>
<dbReference type="InterPro" id="IPR029064">
    <property type="entry name" value="Ribosomal_eL30-like_sf"/>
</dbReference>
<comment type="caution">
    <text evidence="5">The sequence shown here is derived from an EMBL/GenBank/DDBJ whole genome shotgun (WGS) entry which is preliminary data.</text>
</comment>
<dbReference type="InterPro" id="IPR029026">
    <property type="entry name" value="tRNA_m1G_MTases_N"/>
</dbReference>
<evidence type="ECO:0000313" key="5">
    <source>
        <dbReference type="EMBL" id="TLG72119.1"/>
    </source>
</evidence>
<dbReference type="Gene3D" id="3.40.1280.10">
    <property type="match status" value="1"/>
</dbReference>
<reference evidence="5 6" key="1">
    <citation type="submission" date="2019-05" db="EMBL/GenBank/DDBJ databases">
        <title>Culicoidintestinum kansasii gen. nov., sp. nov. from the gastrointestinal tract of the biting midge, Culicoides sonorensis.</title>
        <authorList>
            <person name="Neupane S."/>
            <person name="Ghosh A."/>
            <person name="Gunther S."/>
            <person name="Martin K."/>
            <person name="Zurek L."/>
        </authorList>
    </citation>
    <scope>NUCLEOTIDE SEQUENCE [LARGE SCALE GENOMIC DNA]</scope>
    <source>
        <strain evidence="5 6">CS-1</strain>
    </source>
</reference>
<evidence type="ECO:0000256" key="2">
    <source>
        <dbReference type="ARBA" id="ARBA00022603"/>
    </source>
</evidence>
<evidence type="ECO:0000259" key="4">
    <source>
        <dbReference type="SMART" id="SM00967"/>
    </source>
</evidence>
<dbReference type="OrthoDB" id="9794400at2"/>
<dbReference type="InterPro" id="IPR053888">
    <property type="entry name" value="MRM3-like_sub_bind"/>
</dbReference>
<keyword evidence="6" id="KW-1185">Reference proteome</keyword>
<dbReference type="GO" id="GO:0003723">
    <property type="term" value="F:RNA binding"/>
    <property type="evidence" value="ECO:0007669"/>
    <property type="project" value="InterPro"/>
</dbReference>
<dbReference type="Pfam" id="PF22435">
    <property type="entry name" value="MRM3-like_sub_bind"/>
    <property type="match status" value="1"/>
</dbReference>
<dbReference type="SMART" id="SM00967">
    <property type="entry name" value="SpoU_sub_bind"/>
    <property type="match status" value="1"/>
</dbReference>
<keyword evidence="2 5" id="KW-0489">Methyltransferase</keyword>
<dbReference type="GO" id="GO:0008173">
    <property type="term" value="F:RNA methyltransferase activity"/>
    <property type="evidence" value="ECO:0007669"/>
    <property type="project" value="InterPro"/>
</dbReference>
<dbReference type="InterPro" id="IPR001537">
    <property type="entry name" value="SpoU_MeTrfase"/>
</dbReference>
<evidence type="ECO:0000256" key="1">
    <source>
        <dbReference type="ARBA" id="ARBA00007228"/>
    </source>
</evidence>
<dbReference type="SUPFAM" id="SSF75217">
    <property type="entry name" value="alpha/beta knot"/>
    <property type="match status" value="1"/>
</dbReference>
<dbReference type="GO" id="GO:0006396">
    <property type="term" value="P:RNA processing"/>
    <property type="evidence" value="ECO:0007669"/>
    <property type="project" value="InterPro"/>
</dbReference>
<organism evidence="5 6">
    <name type="scientific">Culicoidibacter larvae</name>
    <dbReference type="NCBI Taxonomy" id="2579976"/>
    <lineage>
        <taxon>Bacteria</taxon>
        <taxon>Bacillati</taxon>
        <taxon>Bacillota</taxon>
        <taxon>Culicoidibacteria</taxon>
        <taxon>Culicoidibacterales</taxon>
        <taxon>Culicoidibacteraceae</taxon>
        <taxon>Culicoidibacter</taxon>
    </lineage>
</organism>
<accession>A0A5R8Q9S5</accession>
<gene>
    <name evidence="5" type="ORF">FEZ08_09820</name>
</gene>
<dbReference type="Gene3D" id="3.30.1330.30">
    <property type="match status" value="1"/>
</dbReference>
<feature type="domain" description="RNA 2-O ribose methyltransferase substrate binding" evidence="4">
    <location>
        <begin position="32"/>
        <end position="93"/>
    </location>
</feature>
<dbReference type="PANTHER" id="PTHR43191:SF2">
    <property type="entry name" value="RRNA METHYLTRANSFERASE 3, MITOCHONDRIAL"/>
    <property type="match status" value="1"/>
</dbReference>
<keyword evidence="3 5" id="KW-0808">Transferase</keyword>
<protein>
    <submittedName>
        <fullName evidence="5">RNA methyltransferase</fullName>
    </submittedName>
</protein>
<dbReference type="InterPro" id="IPR013123">
    <property type="entry name" value="SpoU_subst-bd"/>
</dbReference>
<dbReference type="EMBL" id="VBWP01000009">
    <property type="protein sequence ID" value="TLG72119.1"/>
    <property type="molecule type" value="Genomic_DNA"/>
</dbReference>
<dbReference type="FunCoup" id="A0A5R8Q9S5">
    <property type="interactions" value="267"/>
</dbReference>
<comment type="similarity">
    <text evidence="1">Belongs to the class IV-like SAM-binding methyltransferase superfamily. RNA methyltransferase TrmH family.</text>
</comment>
<dbReference type="InterPro" id="IPR029028">
    <property type="entry name" value="Alpha/beta_knot_MTases"/>
</dbReference>
<dbReference type="PANTHER" id="PTHR43191">
    <property type="entry name" value="RRNA METHYLTRANSFERASE 3"/>
    <property type="match status" value="1"/>
</dbReference>
<dbReference type="AlphaFoldDB" id="A0A5R8Q9S5"/>
<dbReference type="RefSeq" id="WP_138191877.1">
    <property type="nucleotide sequence ID" value="NZ_VBWP01000009.1"/>
</dbReference>
<dbReference type="Pfam" id="PF00588">
    <property type="entry name" value="SpoU_methylase"/>
    <property type="match status" value="1"/>
</dbReference>
<dbReference type="SUPFAM" id="SSF55315">
    <property type="entry name" value="L30e-like"/>
    <property type="match status" value="1"/>
</dbReference>
<evidence type="ECO:0000313" key="6">
    <source>
        <dbReference type="Proteomes" id="UP000306912"/>
    </source>
</evidence>
<dbReference type="InterPro" id="IPR051259">
    <property type="entry name" value="rRNA_Methyltransferase"/>
</dbReference>
<dbReference type="InParanoid" id="A0A5R8Q9S5"/>
<name>A0A5R8Q9S5_9FIRM</name>
<proteinExistence type="inferred from homology"/>
<dbReference type="Proteomes" id="UP000306912">
    <property type="component" value="Unassembled WGS sequence"/>
</dbReference>
<evidence type="ECO:0000256" key="3">
    <source>
        <dbReference type="ARBA" id="ARBA00022679"/>
    </source>
</evidence>
<dbReference type="CDD" id="cd18095">
    <property type="entry name" value="SpoU-like_rRNA-MTase"/>
    <property type="match status" value="1"/>
</dbReference>